<accession>A0ABZ1UA70</accession>
<sequence>MTIFDEHSWGVLRLELTAWLVAFGCLVALLAIAGRELRRNRPPAGVDVTTKACVHLDDKAVMDIYRMGRYTAALTQEVEQRITRNLHFGGELPGTTVGIGTEAAEERISRYVRIDAPIDVIGVIIKALDDRDGIIHANLLTGTVRKNRALARSLDAVEESGPRPPGVRLSQAEAYVLLRGKFQAVEPAPGATEGDLVFMARYALPGDLSRTGRVRVTCTRPGLSDSEAGAQTRAGYCLGTVHGWDAAEAVLEVHAIAVFR</sequence>
<reference evidence="2" key="1">
    <citation type="submission" date="2022-10" db="EMBL/GenBank/DDBJ databases">
        <title>The complete genomes of actinobacterial strains from the NBC collection.</title>
        <authorList>
            <person name="Joergensen T.S."/>
            <person name="Alvarez Arevalo M."/>
            <person name="Sterndorff E.B."/>
            <person name="Faurdal D."/>
            <person name="Vuksanovic O."/>
            <person name="Mourched A.-S."/>
            <person name="Charusanti P."/>
            <person name="Shaw S."/>
            <person name="Blin K."/>
            <person name="Weber T."/>
        </authorList>
    </citation>
    <scope>NUCLEOTIDE SEQUENCE</scope>
    <source>
        <strain evidence="2">NBC_00222</strain>
    </source>
</reference>
<evidence type="ECO:0000313" key="3">
    <source>
        <dbReference type="Proteomes" id="UP001432222"/>
    </source>
</evidence>
<gene>
    <name evidence="2" type="ORF">OHA16_36355</name>
</gene>
<name>A0ABZ1UA70_9ACTN</name>
<dbReference type="EMBL" id="CP108110">
    <property type="protein sequence ID" value="WUQ87983.1"/>
    <property type="molecule type" value="Genomic_DNA"/>
</dbReference>
<keyword evidence="3" id="KW-1185">Reference proteome</keyword>
<keyword evidence="1" id="KW-0812">Transmembrane</keyword>
<protein>
    <submittedName>
        <fullName evidence="2">Uncharacterized protein</fullName>
    </submittedName>
</protein>
<dbReference type="Proteomes" id="UP001432222">
    <property type="component" value="Chromosome"/>
</dbReference>
<feature type="transmembrane region" description="Helical" evidence="1">
    <location>
        <begin position="16"/>
        <end position="33"/>
    </location>
</feature>
<evidence type="ECO:0000313" key="2">
    <source>
        <dbReference type="EMBL" id="WUQ87983.1"/>
    </source>
</evidence>
<proteinExistence type="predicted"/>
<evidence type="ECO:0000256" key="1">
    <source>
        <dbReference type="SAM" id="Phobius"/>
    </source>
</evidence>
<dbReference type="RefSeq" id="WP_328958536.1">
    <property type="nucleotide sequence ID" value="NZ_CP108110.1"/>
</dbReference>
<keyword evidence="1" id="KW-1133">Transmembrane helix</keyword>
<keyword evidence="1" id="KW-0472">Membrane</keyword>
<organism evidence="2 3">
    <name type="scientific">Kitasatospora purpeofusca</name>
    <dbReference type="NCBI Taxonomy" id="67352"/>
    <lineage>
        <taxon>Bacteria</taxon>
        <taxon>Bacillati</taxon>
        <taxon>Actinomycetota</taxon>
        <taxon>Actinomycetes</taxon>
        <taxon>Kitasatosporales</taxon>
        <taxon>Streptomycetaceae</taxon>
        <taxon>Kitasatospora</taxon>
    </lineage>
</organism>